<keyword evidence="1" id="KW-0472">Membrane</keyword>
<dbReference type="AlphaFoldDB" id="A0A6H1ZWX6"/>
<proteinExistence type="predicted"/>
<accession>A0A6H1ZWX6</accession>
<dbReference type="EMBL" id="MT144339">
    <property type="protein sequence ID" value="QJA52433.1"/>
    <property type="molecule type" value="Genomic_DNA"/>
</dbReference>
<sequence length="60" mass="6473">MAKEIEKDRTSLKITSMIVCGLLGALTLVGIFFGREGYIVLGIVIVVFLVLGVLFTGNSR</sequence>
<feature type="transmembrane region" description="Helical" evidence="1">
    <location>
        <begin position="12"/>
        <end position="33"/>
    </location>
</feature>
<dbReference type="EMBL" id="MT144659">
    <property type="protein sequence ID" value="QJH96695.1"/>
    <property type="molecule type" value="Genomic_DNA"/>
</dbReference>
<feature type="transmembrane region" description="Helical" evidence="1">
    <location>
        <begin position="39"/>
        <end position="57"/>
    </location>
</feature>
<evidence type="ECO:0000313" key="3">
    <source>
        <dbReference type="EMBL" id="QJH96695.1"/>
    </source>
</evidence>
<keyword evidence="1" id="KW-0812">Transmembrane</keyword>
<organism evidence="2">
    <name type="scientific">viral metagenome</name>
    <dbReference type="NCBI Taxonomy" id="1070528"/>
    <lineage>
        <taxon>unclassified sequences</taxon>
        <taxon>metagenomes</taxon>
        <taxon>organismal metagenomes</taxon>
    </lineage>
</organism>
<name>A0A6H1ZWX6_9ZZZZ</name>
<keyword evidence="1" id="KW-1133">Transmembrane helix</keyword>
<reference evidence="2" key="1">
    <citation type="submission" date="2020-03" db="EMBL/GenBank/DDBJ databases">
        <title>The deep terrestrial virosphere.</title>
        <authorList>
            <person name="Holmfeldt K."/>
            <person name="Nilsson E."/>
            <person name="Simone D."/>
            <person name="Lopez-Fernandez M."/>
            <person name="Wu X."/>
            <person name="de Brujin I."/>
            <person name="Lundin D."/>
            <person name="Andersson A."/>
            <person name="Bertilsson S."/>
            <person name="Dopson M."/>
        </authorList>
    </citation>
    <scope>NUCLEOTIDE SEQUENCE</scope>
    <source>
        <strain evidence="2">TM448A02716</strain>
        <strain evidence="3">TM448B00795</strain>
    </source>
</reference>
<protein>
    <submittedName>
        <fullName evidence="2">Uncharacterized protein</fullName>
    </submittedName>
</protein>
<evidence type="ECO:0000313" key="2">
    <source>
        <dbReference type="EMBL" id="QJA52433.1"/>
    </source>
</evidence>
<evidence type="ECO:0000256" key="1">
    <source>
        <dbReference type="SAM" id="Phobius"/>
    </source>
</evidence>
<gene>
    <name evidence="2" type="ORF">TM448A02716_0011</name>
    <name evidence="3" type="ORF">TM448B00795_0009</name>
</gene>